<dbReference type="Pfam" id="PF03783">
    <property type="entry name" value="CsgG"/>
    <property type="match status" value="1"/>
</dbReference>
<dbReference type="AlphaFoldDB" id="A0A2R4WPP2"/>
<dbReference type="InterPro" id="IPR005534">
    <property type="entry name" value="Curli_assmbl/transp-comp_CsgG"/>
</dbReference>
<reference evidence="7 8" key="1">
    <citation type="submission" date="2018-04" db="EMBL/GenBank/DDBJ databases">
        <title>Methylobacterium sp. PR1016A genome.</title>
        <authorList>
            <person name="Park W."/>
        </authorList>
    </citation>
    <scope>NUCLEOTIDE SEQUENCE [LARGE SCALE GENOMIC DNA]</scope>
    <source>
        <strain evidence="7 8">PR1016A</strain>
    </source>
</reference>
<evidence type="ECO:0000256" key="2">
    <source>
        <dbReference type="ARBA" id="ARBA00022729"/>
    </source>
</evidence>
<keyword evidence="8" id="KW-1185">Reference proteome</keyword>
<dbReference type="Proteomes" id="UP000244755">
    <property type="component" value="Chromosome 1"/>
</dbReference>
<evidence type="ECO:0008006" key="9">
    <source>
        <dbReference type="Google" id="ProtNLM"/>
    </source>
</evidence>
<keyword evidence="1" id="KW-1003">Cell membrane</keyword>
<proteinExistence type="predicted"/>
<dbReference type="OrthoDB" id="1110708at2"/>
<protein>
    <recommendedName>
        <fullName evidence="9">Curli production assembly protein CsgG</fullName>
    </recommendedName>
</protein>
<name>A0A2R4WPP2_9HYPH</name>
<accession>A0A2R4WPP2</accession>
<evidence type="ECO:0000256" key="5">
    <source>
        <dbReference type="ARBA" id="ARBA00023288"/>
    </source>
</evidence>
<keyword evidence="3" id="KW-0472">Membrane</keyword>
<evidence type="ECO:0000256" key="4">
    <source>
        <dbReference type="ARBA" id="ARBA00023139"/>
    </source>
</evidence>
<keyword evidence="4" id="KW-0564">Palmitate</keyword>
<keyword evidence="5" id="KW-0449">Lipoprotein</keyword>
<dbReference type="Gene3D" id="3.40.50.10610">
    <property type="entry name" value="ABC-type transport auxiliary lipoprotein component"/>
    <property type="match status" value="2"/>
</dbReference>
<evidence type="ECO:0000313" key="8">
    <source>
        <dbReference type="Proteomes" id="UP000244755"/>
    </source>
</evidence>
<dbReference type="GO" id="GO:0030288">
    <property type="term" value="C:outer membrane-bounded periplasmic space"/>
    <property type="evidence" value="ECO:0007669"/>
    <property type="project" value="InterPro"/>
</dbReference>
<gene>
    <name evidence="7" type="ORF">DA075_23390</name>
</gene>
<evidence type="ECO:0000256" key="1">
    <source>
        <dbReference type="ARBA" id="ARBA00022475"/>
    </source>
</evidence>
<sequence>MRRMRSLALGLSLLGLPSLLGACARYDYTGSLGIRPAVGNLTMTGQELAALPPAPAAPLNVAVYDFQDLTGQNKSSARVGFPEFSRAITQGASTILVDALKTAGQGCWFNVVERGYLDSLLRERKLIQDTYAFLKRDPKDLIDPLKFAEYIVTGGVVSYDSPTQAVAANALYAGYGGGLSASKDLVTVNLRLVRVRDGVVVTSINASRPIVTAGGNASVTRVLGRRVLDAQVSGSVQEAVQTAVREAIEAGVSELVRQGSERGIWIRKVPPSPTPASDRKPLARAIRKPDGVRRSEATPLPVAALPPAQVSDAAPAGTLAPAGRLAEFRGTFVEGIPAPTVIAAYDTARLAMR</sequence>
<dbReference type="EMBL" id="CP028843">
    <property type="protein sequence ID" value="AWB23475.1"/>
    <property type="molecule type" value="Genomic_DNA"/>
</dbReference>
<feature type="signal peptide" evidence="6">
    <location>
        <begin position="1"/>
        <end position="22"/>
    </location>
</feature>
<dbReference type="RefSeq" id="WP_099955262.1">
    <property type="nucleotide sequence ID" value="NZ_CP028843.1"/>
</dbReference>
<evidence type="ECO:0000313" key="7">
    <source>
        <dbReference type="EMBL" id="AWB23475.1"/>
    </source>
</evidence>
<dbReference type="PANTHER" id="PTHR41164">
    <property type="entry name" value="CURLI PRODUCTION ASSEMBLY/TRANSPORT COMPONENT CSGG"/>
    <property type="match status" value="1"/>
</dbReference>
<evidence type="ECO:0000256" key="6">
    <source>
        <dbReference type="SAM" id="SignalP"/>
    </source>
</evidence>
<dbReference type="PANTHER" id="PTHR41164:SF1">
    <property type="entry name" value="CURLI PRODUCTION ASSEMBLY_TRANSPORT COMPONENT CSGG"/>
    <property type="match status" value="1"/>
</dbReference>
<feature type="chain" id="PRO_5015335035" description="Curli production assembly protein CsgG" evidence="6">
    <location>
        <begin position="23"/>
        <end position="353"/>
    </location>
</feature>
<dbReference type="PROSITE" id="PS51257">
    <property type="entry name" value="PROKAR_LIPOPROTEIN"/>
    <property type="match status" value="1"/>
</dbReference>
<keyword evidence="2 6" id="KW-0732">Signal</keyword>
<organism evidence="7 8">
    <name type="scientific">Methylobacterium currus</name>
    <dbReference type="NCBI Taxonomy" id="2051553"/>
    <lineage>
        <taxon>Bacteria</taxon>
        <taxon>Pseudomonadati</taxon>
        <taxon>Pseudomonadota</taxon>
        <taxon>Alphaproteobacteria</taxon>
        <taxon>Hyphomicrobiales</taxon>
        <taxon>Methylobacteriaceae</taxon>
        <taxon>Methylobacterium</taxon>
    </lineage>
</organism>
<dbReference type="KEGG" id="mee:DA075_23390"/>
<evidence type="ECO:0000256" key="3">
    <source>
        <dbReference type="ARBA" id="ARBA00023136"/>
    </source>
</evidence>